<organism evidence="2 3">
    <name type="scientific">Alicyclobacillus cycloheptanicus</name>
    <dbReference type="NCBI Taxonomy" id="1457"/>
    <lineage>
        <taxon>Bacteria</taxon>
        <taxon>Bacillati</taxon>
        <taxon>Bacillota</taxon>
        <taxon>Bacilli</taxon>
        <taxon>Bacillales</taxon>
        <taxon>Alicyclobacillaceae</taxon>
        <taxon>Alicyclobacillus</taxon>
    </lineage>
</organism>
<feature type="compositionally biased region" description="Polar residues" evidence="1">
    <location>
        <begin position="169"/>
        <end position="178"/>
    </location>
</feature>
<proteinExistence type="predicted"/>
<dbReference type="RefSeq" id="WP_274455067.1">
    <property type="nucleotide sequence ID" value="NZ_CP067097.1"/>
</dbReference>
<protein>
    <submittedName>
        <fullName evidence="2">Uncharacterized protein</fullName>
    </submittedName>
</protein>
<dbReference type="EMBL" id="JAUSTP010000005">
    <property type="protein sequence ID" value="MDQ0189211.1"/>
    <property type="molecule type" value="Genomic_DNA"/>
</dbReference>
<reference evidence="2 3" key="1">
    <citation type="submission" date="2023-07" db="EMBL/GenBank/DDBJ databases">
        <title>Genomic Encyclopedia of Type Strains, Phase IV (KMG-IV): sequencing the most valuable type-strain genomes for metagenomic binning, comparative biology and taxonomic classification.</title>
        <authorList>
            <person name="Goeker M."/>
        </authorList>
    </citation>
    <scope>NUCLEOTIDE SEQUENCE [LARGE SCALE GENOMIC DNA]</scope>
    <source>
        <strain evidence="2 3">DSM 4006</strain>
    </source>
</reference>
<feature type="compositionally biased region" description="Low complexity" evidence="1">
    <location>
        <begin position="61"/>
        <end position="91"/>
    </location>
</feature>
<gene>
    <name evidence="2" type="ORF">J2S03_001027</name>
</gene>
<sequence>MKEMHDISRSGDLGRLIAELANLELNRVKRRQTESSSVLDERLRQFLTALTETSAGRETTPAPSAQQPHQQAAAQQQGYQAAQQQGHPAALQKEHPAALQQPAVQKALQVGRTGNPELDELTQQVLADLLADQAPDAASTSDAETAALSLDEELDALTEQVLSAILQEASQDNSDSAHSPSDIGASGIGGSAPFAGQTVTKPAPVDPARWHLYAPKTALPDPWESWCACFDHLSNDPWLLGWVAIRDTELIAADHAYEEQFLRAVQGYVNASRALVNILDANKQVQFTMQSAEGQMWLLPAQGNMWVMLFATNDSGLRDILAHIPVETTVTGHVG</sequence>
<keyword evidence="3" id="KW-1185">Reference proteome</keyword>
<name>A0ABT9XHK3_9BACL</name>
<evidence type="ECO:0000313" key="2">
    <source>
        <dbReference type="EMBL" id="MDQ0189211.1"/>
    </source>
</evidence>
<feature type="region of interest" description="Disordered" evidence="1">
    <location>
        <begin position="52"/>
        <end position="104"/>
    </location>
</feature>
<feature type="region of interest" description="Disordered" evidence="1">
    <location>
        <begin position="169"/>
        <end position="200"/>
    </location>
</feature>
<evidence type="ECO:0000256" key="1">
    <source>
        <dbReference type="SAM" id="MobiDB-lite"/>
    </source>
</evidence>
<accession>A0ABT9XHK3</accession>
<dbReference type="Proteomes" id="UP001232973">
    <property type="component" value="Unassembled WGS sequence"/>
</dbReference>
<comment type="caution">
    <text evidence="2">The sequence shown here is derived from an EMBL/GenBank/DDBJ whole genome shotgun (WGS) entry which is preliminary data.</text>
</comment>
<evidence type="ECO:0000313" key="3">
    <source>
        <dbReference type="Proteomes" id="UP001232973"/>
    </source>
</evidence>